<protein>
    <recommendedName>
        <fullName evidence="4">Flagellar FliJ protein</fullName>
    </recommendedName>
</protein>
<dbReference type="EMBL" id="OMOJ01000003">
    <property type="protein sequence ID" value="SPF80084.1"/>
    <property type="molecule type" value="Genomic_DNA"/>
</dbReference>
<feature type="region of interest" description="Disordered" evidence="1">
    <location>
        <begin position="118"/>
        <end position="137"/>
    </location>
</feature>
<sequence>MKRKARLSQLMALQEKKTRAEIARRVNTAAQEHEKTEQTLTHVQALLREKANSPGQVMTAADLSAQHWLGTALAGQMTTLKNRSEESQKRFNDLKDQLNLQSQRERIVAEKALEAKRQARAHAQAMADEAMADRPRK</sequence>
<reference evidence="3" key="1">
    <citation type="submission" date="2018-03" db="EMBL/GenBank/DDBJ databases">
        <authorList>
            <person name="Rodrigo-Torres L."/>
            <person name="Arahal R. D."/>
            <person name="Lucena T."/>
        </authorList>
    </citation>
    <scope>NUCLEOTIDE SEQUENCE [LARGE SCALE GENOMIC DNA]</scope>
    <source>
        <strain evidence="3">CECT 8871</strain>
    </source>
</reference>
<dbReference type="Proteomes" id="UP000244904">
    <property type="component" value="Unassembled WGS sequence"/>
</dbReference>
<evidence type="ECO:0000313" key="3">
    <source>
        <dbReference type="Proteomes" id="UP000244904"/>
    </source>
</evidence>
<evidence type="ECO:0000313" key="2">
    <source>
        <dbReference type="EMBL" id="SPF80084.1"/>
    </source>
</evidence>
<gene>
    <name evidence="2" type="ORF">PRI8871_01886</name>
</gene>
<organism evidence="2 3">
    <name type="scientific">Pseudoprimorskyibacter insulae</name>
    <dbReference type="NCBI Taxonomy" id="1695997"/>
    <lineage>
        <taxon>Bacteria</taxon>
        <taxon>Pseudomonadati</taxon>
        <taxon>Pseudomonadota</taxon>
        <taxon>Alphaproteobacteria</taxon>
        <taxon>Rhodobacterales</taxon>
        <taxon>Paracoccaceae</taxon>
        <taxon>Pseudoprimorskyibacter</taxon>
    </lineage>
</organism>
<accession>A0A2R8AW10</accession>
<keyword evidence="3" id="KW-1185">Reference proteome</keyword>
<evidence type="ECO:0008006" key="4">
    <source>
        <dbReference type="Google" id="ProtNLM"/>
    </source>
</evidence>
<dbReference type="AlphaFoldDB" id="A0A2R8AW10"/>
<evidence type="ECO:0000256" key="1">
    <source>
        <dbReference type="SAM" id="MobiDB-lite"/>
    </source>
</evidence>
<proteinExistence type="predicted"/>
<name>A0A2R8AW10_9RHOB</name>